<reference evidence="5 6" key="1">
    <citation type="journal article" date="2016" name="Nat. Commun.">
        <title>Thousands of microbial genomes shed light on interconnected biogeochemical processes in an aquifer system.</title>
        <authorList>
            <person name="Anantharaman K."/>
            <person name="Brown C.T."/>
            <person name="Hug L.A."/>
            <person name="Sharon I."/>
            <person name="Castelle C.J."/>
            <person name="Probst A.J."/>
            <person name="Thomas B.C."/>
            <person name="Singh A."/>
            <person name="Wilkins M.J."/>
            <person name="Karaoz U."/>
            <person name="Brodie E.L."/>
            <person name="Williams K.H."/>
            <person name="Hubbard S.S."/>
            <person name="Banfield J.F."/>
        </authorList>
    </citation>
    <scope>NUCLEOTIDE SEQUENCE [LARGE SCALE GENOMIC DNA]</scope>
</reference>
<evidence type="ECO:0000256" key="1">
    <source>
        <dbReference type="ARBA" id="ARBA00022603"/>
    </source>
</evidence>
<dbReference type="Gene3D" id="3.40.50.150">
    <property type="entry name" value="Vaccinia Virus protein VP39"/>
    <property type="match status" value="1"/>
</dbReference>
<evidence type="ECO:0000313" key="6">
    <source>
        <dbReference type="Proteomes" id="UP000177050"/>
    </source>
</evidence>
<evidence type="ECO:0000256" key="2">
    <source>
        <dbReference type="ARBA" id="ARBA00022679"/>
    </source>
</evidence>
<organism evidence="5 6">
    <name type="scientific">Candidatus Roizmanbacteria bacterium RIFOXYD1_FULL_38_12</name>
    <dbReference type="NCBI Taxonomy" id="1802093"/>
    <lineage>
        <taxon>Bacteria</taxon>
        <taxon>Candidatus Roizmaniibacteriota</taxon>
    </lineage>
</organism>
<dbReference type="Proteomes" id="UP000177050">
    <property type="component" value="Unassembled WGS sequence"/>
</dbReference>
<dbReference type="CDD" id="cd02440">
    <property type="entry name" value="AdoMet_MTases"/>
    <property type="match status" value="1"/>
</dbReference>
<accession>A0A1F7L110</accession>
<protein>
    <recommendedName>
        <fullName evidence="4">Methyltransferase domain-containing protein</fullName>
    </recommendedName>
</protein>
<name>A0A1F7L110_9BACT</name>
<proteinExistence type="predicted"/>
<keyword evidence="3" id="KW-0949">S-adenosyl-L-methionine</keyword>
<evidence type="ECO:0000259" key="4">
    <source>
        <dbReference type="Pfam" id="PF13847"/>
    </source>
</evidence>
<dbReference type="GO" id="GO:0008168">
    <property type="term" value="F:methyltransferase activity"/>
    <property type="evidence" value="ECO:0007669"/>
    <property type="project" value="UniProtKB-KW"/>
</dbReference>
<dbReference type="Pfam" id="PF13847">
    <property type="entry name" value="Methyltransf_31"/>
    <property type="match status" value="1"/>
</dbReference>
<dbReference type="InterPro" id="IPR025714">
    <property type="entry name" value="Methyltranfer_dom"/>
</dbReference>
<feature type="domain" description="Methyltransferase" evidence="4">
    <location>
        <begin position="51"/>
        <end position="157"/>
    </location>
</feature>
<sequence length="291" mass="34127">MKNTKKSFKDKWENNKKLVFQETLKDGSDIQTWILQRNGWNTKQHLKAFLKGKKRILDAGCGNGRVTALLRECSDPKHTEVVGIDLVSSVVAKNNLRKYKNILIYQKDLLGDLTDLSKFDFIYCQEVLHHTAYPEKAFTNLTKILKQNGEIAVYVYKKKAPVREFVDDYIRNNISSLNYEDAIKATDQITKLGKVLSDKKVRINIPQVDILQIKKGSYDLQRFIYHYFMKCFWNDHLSSKVNSVINYDWYHPQTCSRHTIKEVQSWYKNKKIKIVHENIDDYGITIRGIKK</sequence>
<dbReference type="EMBL" id="MGBR01000001">
    <property type="protein sequence ID" value="OGK73734.1"/>
    <property type="molecule type" value="Genomic_DNA"/>
</dbReference>
<gene>
    <name evidence="5" type="ORF">A3K52_03030</name>
</gene>
<dbReference type="GO" id="GO:0032259">
    <property type="term" value="P:methylation"/>
    <property type="evidence" value="ECO:0007669"/>
    <property type="project" value="UniProtKB-KW"/>
</dbReference>
<dbReference type="SUPFAM" id="SSF53335">
    <property type="entry name" value="S-adenosyl-L-methionine-dependent methyltransferases"/>
    <property type="match status" value="1"/>
</dbReference>
<dbReference type="PANTHER" id="PTHR43464:SF19">
    <property type="entry name" value="UBIQUINONE BIOSYNTHESIS O-METHYLTRANSFERASE, MITOCHONDRIAL"/>
    <property type="match status" value="1"/>
</dbReference>
<evidence type="ECO:0000313" key="5">
    <source>
        <dbReference type="EMBL" id="OGK73734.1"/>
    </source>
</evidence>
<dbReference type="AlphaFoldDB" id="A0A1F7L110"/>
<keyword evidence="2" id="KW-0808">Transferase</keyword>
<dbReference type="InterPro" id="IPR029063">
    <property type="entry name" value="SAM-dependent_MTases_sf"/>
</dbReference>
<dbReference type="PANTHER" id="PTHR43464">
    <property type="entry name" value="METHYLTRANSFERASE"/>
    <property type="match status" value="1"/>
</dbReference>
<comment type="caution">
    <text evidence="5">The sequence shown here is derived from an EMBL/GenBank/DDBJ whole genome shotgun (WGS) entry which is preliminary data.</text>
</comment>
<evidence type="ECO:0000256" key="3">
    <source>
        <dbReference type="ARBA" id="ARBA00022691"/>
    </source>
</evidence>
<keyword evidence="1" id="KW-0489">Methyltransferase</keyword>